<evidence type="ECO:0000256" key="10">
    <source>
        <dbReference type="ARBA" id="ARBA00047554"/>
    </source>
</evidence>
<evidence type="ECO:0000256" key="9">
    <source>
        <dbReference type="ARBA" id="ARBA00023244"/>
    </source>
</evidence>
<dbReference type="Pfam" id="PF01593">
    <property type="entry name" value="Amino_oxidase"/>
    <property type="match status" value="1"/>
</dbReference>
<evidence type="ECO:0000256" key="6">
    <source>
        <dbReference type="ARBA" id="ARBA00022827"/>
    </source>
</evidence>
<keyword evidence="9 11" id="KW-0627">Porphyrin biosynthesis</keyword>
<keyword evidence="8 11" id="KW-0350">Heme biosynthesis</keyword>
<comment type="catalytic activity">
    <reaction evidence="10 11">
        <text>protoporphyrinogen IX + 3 O2 = protoporphyrin IX + 3 H2O2</text>
        <dbReference type="Rhea" id="RHEA:25576"/>
        <dbReference type="ChEBI" id="CHEBI:15379"/>
        <dbReference type="ChEBI" id="CHEBI:16240"/>
        <dbReference type="ChEBI" id="CHEBI:57306"/>
        <dbReference type="ChEBI" id="CHEBI:57307"/>
        <dbReference type="EC" id="1.3.3.4"/>
    </reaction>
</comment>
<evidence type="ECO:0000313" key="14">
    <source>
        <dbReference type="Proteomes" id="UP000184267"/>
    </source>
</evidence>
<comment type="similarity">
    <text evidence="3 11">Belongs to the protoporphyrinogen/coproporphyrinogen oxidase family. Protoporphyrinogen oxidase subfamily.</text>
</comment>
<dbReference type="GO" id="GO:0005743">
    <property type="term" value="C:mitochondrial inner membrane"/>
    <property type="evidence" value="ECO:0007669"/>
    <property type="project" value="UniProtKB-SubCell"/>
</dbReference>
<dbReference type="GO" id="GO:0006782">
    <property type="term" value="P:protoporphyrinogen IX biosynthetic process"/>
    <property type="evidence" value="ECO:0007669"/>
    <property type="project" value="UniProtKB-UniRule"/>
</dbReference>
<evidence type="ECO:0000313" key="13">
    <source>
        <dbReference type="EMBL" id="OJT13712.1"/>
    </source>
</evidence>
<feature type="domain" description="Amine oxidase" evidence="12">
    <location>
        <begin position="14"/>
        <end position="507"/>
    </location>
</feature>
<dbReference type="SUPFAM" id="SSF54373">
    <property type="entry name" value="FAD-linked reductases, C-terminal domain"/>
    <property type="match status" value="1"/>
</dbReference>
<comment type="cofactor">
    <cofactor evidence="11">
        <name>FAD</name>
        <dbReference type="ChEBI" id="CHEBI:57692"/>
    </cofactor>
    <text evidence="11">Binds 1 FAD per subunit.</text>
</comment>
<evidence type="ECO:0000259" key="12">
    <source>
        <dbReference type="Pfam" id="PF01593"/>
    </source>
</evidence>
<keyword evidence="7 11" id="KW-0560">Oxidoreductase</keyword>
<dbReference type="NCBIfam" id="TIGR00562">
    <property type="entry name" value="proto_IX_ox"/>
    <property type="match status" value="1"/>
</dbReference>
<dbReference type="OMA" id="WFDQWFG"/>
<evidence type="ECO:0000256" key="3">
    <source>
        <dbReference type="ARBA" id="ARBA00010551"/>
    </source>
</evidence>
<comment type="function">
    <text evidence="1 11">Catalyzes the 6-electron oxidation of protoporphyrinogen-IX to form protoporphyrin-IX.</text>
</comment>
<evidence type="ECO:0000256" key="8">
    <source>
        <dbReference type="ARBA" id="ARBA00023133"/>
    </source>
</evidence>
<dbReference type="Proteomes" id="UP000184267">
    <property type="component" value="Unassembled WGS sequence"/>
</dbReference>
<accession>A0A1M2W1S7</accession>
<protein>
    <recommendedName>
        <fullName evidence="4 11">Protoporphyrinogen oxidase</fullName>
        <ecNumber evidence="4 11">1.3.3.4</ecNumber>
    </recommendedName>
</protein>
<evidence type="ECO:0000256" key="4">
    <source>
        <dbReference type="ARBA" id="ARBA00012867"/>
    </source>
</evidence>
<dbReference type="GO" id="GO:0004729">
    <property type="term" value="F:oxygen-dependent protoporphyrinogen oxidase activity"/>
    <property type="evidence" value="ECO:0007669"/>
    <property type="project" value="UniProtKB-UniRule"/>
</dbReference>
<evidence type="ECO:0000256" key="7">
    <source>
        <dbReference type="ARBA" id="ARBA00023002"/>
    </source>
</evidence>
<dbReference type="SUPFAM" id="SSF51905">
    <property type="entry name" value="FAD/NAD(P)-binding domain"/>
    <property type="match status" value="1"/>
</dbReference>
<keyword evidence="5 11" id="KW-0285">Flavoprotein</keyword>
<evidence type="ECO:0000256" key="5">
    <source>
        <dbReference type="ARBA" id="ARBA00022630"/>
    </source>
</evidence>
<dbReference type="AlphaFoldDB" id="A0A1M2W1S7"/>
<dbReference type="PANTHER" id="PTHR42923">
    <property type="entry name" value="PROTOPORPHYRINOGEN OXIDASE"/>
    <property type="match status" value="1"/>
</dbReference>
<dbReference type="EC" id="1.3.3.4" evidence="4 11"/>
<keyword evidence="6 11" id="KW-0274">FAD</keyword>
<name>A0A1M2W1S7_TRAPU</name>
<evidence type="ECO:0000256" key="1">
    <source>
        <dbReference type="ARBA" id="ARBA00002600"/>
    </source>
</evidence>
<dbReference type="STRING" id="154538.A0A1M2W1S7"/>
<gene>
    <name evidence="13" type="ORF">TRAPUB_9748</name>
</gene>
<dbReference type="InterPro" id="IPR036188">
    <property type="entry name" value="FAD/NAD-bd_sf"/>
</dbReference>
<comment type="subcellular location">
    <subcellularLocation>
        <location evidence="11">Mitochondrion inner membrane</location>
    </subcellularLocation>
</comment>
<proteinExistence type="inferred from homology"/>
<keyword evidence="14" id="KW-1185">Reference proteome</keyword>
<dbReference type="EMBL" id="MNAD01000371">
    <property type="protein sequence ID" value="OJT13712.1"/>
    <property type="molecule type" value="Genomic_DNA"/>
</dbReference>
<evidence type="ECO:0000256" key="2">
    <source>
        <dbReference type="ARBA" id="ARBA00005073"/>
    </source>
</evidence>
<dbReference type="PANTHER" id="PTHR42923:SF3">
    <property type="entry name" value="PROTOPORPHYRINOGEN OXIDASE"/>
    <property type="match status" value="1"/>
</dbReference>
<comment type="caution">
    <text evidence="13">The sequence shown here is derived from an EMBL/GenBank/DDBJ whole genome shotgun (WGS) entry which is preliminary data.</text>
</comment>
<reference evidence="13 14" key="1">
    <citation type="submission" date="2016-10" db="EMBL/GenBank/DDBJ databases">
        <title>Genome sequence of the basidiomycete white-rot fungus Trametes pubescens.</title>
        <authorList>
            <person name="Makela M.R."/>
            <person name="Granchi Z."/>
            <person name="Peng M."/>
            <person name="De Vries R.P."/>
            <person name="Grigoriev I."/>
            <person name="Riley R."/>
            <person name="Hilden K."/>
        </authorList>
    </citation>
    <scope>NUCLEOTIDE SEQUENCE [LARGE SCALE GENOMIC DNA]</scope>
    <source>
        <strain evidence="13 14">FBCC735</strain>
    </source>
</reference>
<dbReference type="InterPro" id="IPR004572">
    <property type="entry name" value="Protoporphyrinogen_oxidase"/>
</dbReference>
<dbReference type="InterPro" id="IPR002937">
    <property type="entry name" value="Amino_oxidase"/>
</dbReference>
<dbReference type="OrthoDB" id="438553at2759"/>
<dbReference type="Gene3D" id="3.50.50.60">
    <property type="entry name" value="FAD/NAD(P)-binding domain"/>
    <property type="match status" value="1"/>
</dbReference>
<comment type="pathway">
    <text evidence="2 11">Porphyrin-containing compound metabolism; protoporphyrin-IX biosynthesis; protoporphyrin-IX from protoporphyrinogen-IX: step 1/1.</text>
</comment>
<dbReference type="InterPro" id="IPR050464">
    <property type="entry name" value="Zeta_carotene_desat/Oxidored"/>
</dbReference>
<dbReference type="UniPathway" id="UPA00251">
    <property type="reaction ID" value="UER00324"/>
</dbReference>
<organism evidence="13 14">
    <name type="scientific">Trametes pubescens</name>
    <name type="common">White-rot fungus</name>
    <dbReference type="NCBI Taxonomy" id="154538"/>
    <lineage>
        <taxon>Eukaryota</taxon>
        <taxon>Fungi</taxon>
        <taxon>Dikarya</taxon>
        <taxon>Basidiomycota</taxon>
        <taxon>Agaricomycotina</taxon>
        <taxon>Agaricomycetes</taxon>
        <taxon>Polyporales</taxon>
        <taxon>Polyporaceae</taxon>
        <taxon>Trametes</taxon>
    </lineage>
</organism>
<evidence type="ECO:0000256" key="11">
    <source>
        <dbReference type="RuleBase" id="RU367069"/>
    </source>
</evidence>
<sequence>MGSSRSFTVLGGGLSGLSAAFHLSRRFPARTGTRITIVEKSSRLGGWVQSERVRVKDKHGHEAEILLESGPRTLRPASKAILEIIHLLNLESSLLTVSRNAPAARNRFLHLPGTKGLLTIPGSLPALLVSPLAKILVPAMYRDFRRINGTVLNASSPNDESVDAFFTRHFGPEFARTFGSALIHGIYATDSRLLSVRAAFGAACRLEESGNGSVVRGALSEMMSSLRKRKSQGNGATEETYDMGDIAHLMKGVSVYSFRDGMQTLTDAMANRLRQQENVEIIHGDGAASLTKTIDGFQASFLWLYEGQLSHASTSLGNPSPISSLPHVLANPSSSVTVVNIVFPPSDTPIHPEGFGYLIPRPKPDYPSQGTTLGMLGTVFDSCSLGGQDISFSADRRSPKFTKVTVMLGGPYGPPSPDPSSPEFLPALLATLQQHLGHSEPLPEPCLVRVRQHRDCIPTPTVGHVARMAELRKAVQKKLGQGAAVIGAGVGGVSVGDCIESGRRVAMEF</sequence>